<feature type="region of interest" description="Disordered" evidence="1">
    <location>
        <begin position="1"/>
        <end position="20"/>
    </location>
</feature>
<dbReference type="EMBL" id="JAUKUD010000007">
    <property type="protein sequence ID" value="KAK0738559.1"/>
    <property type="molecule type" value="Genomic_DNA"/>
</dbReference>
<organism evidence="2 3">
    <name type="scientific">Schizothecium vesticola</name>
    <dbReference type="NCBI Taxonomy" id="314040"/>
    <lineage>
        <taxon>Eukaryota</taxon>
        <taxon>Fungi</taxon>
        <taxon>Dikarya</taxon>
        <taxon>Ascomycota</taxon>
        <taxon>Pezizomycotina</taxon>
        <taxon>Sordariomycetes</taxon>
        <taxon>Sordariomycetidae</taxon>
        <taxon>Sordariales</taxon>
        <taxon>Schizotheciaceae</taxon>
        <taxon>Schizothecium</taxon>
    </lineage>
</organism>
<gene>
    <name evidence="2" type="ORF">B0T18DRAFT_249278</name>
</gene>
<reference evidence="2" key="1">
    <citation type="submission" date="2023-06" db="EMBL/GenBank/DDBJ databases">
        <title>Genome-scale phylogeny and comparative genomics of the fungal order Sordariales.</title>
        <authorList>
            <consortium name="Lawrence Berkeley National Laboratory"/>
            <person name="Hensen N."/>
            <person name="Bonometti L."/>
            <person name="Westerberg I."/>
            <person name="Brannstrom I.O."/>
            <person name="Guillou S."/>
            <person name="Cros-Aarteil S."/>
            <person name="Calhoun S."/>
            <person name="Haridas S."/>
            <person name="Kuo A."/>
            <person name="Mondo S."/>
            <person name="Pangilinan J."/>
            <person name="Riley R."/>
            <person name="LaButti K."/>
            <person name="Andreopoulos B."/>
            <person name="Lipzen A."/>
            <person name="Chen C."/>
            <person name="Yanf M."/>
            <person name="Daum C."/>
            <person name="Ng V."/>
            <person name="Clum A."/>
            <person name="Steindorff A."/>
            <person name="Ohm R."/>
            <person name="Martin F."/>
            <person name="Silar P."/>
            <person name="Natvig D."/>
            <person name="Lalanne C."/>
            <person name="Gautier V."/>
            <person name="Ament-velasquez S.L."/>
            <person name="Kruys A."/>
            <person name="Hutchinson M.I."/>
            <person name="Powell A.J."/>
            <person name="Barry K."/>
            <person name="Miller A.N."/>
            <person name="Grigoriev I.V."/>
            <person name="Debuchy R."/>
            <person name="Gladieux P."/>
            <person name="Thoren M.H."/>
            <person name="Johannesson H."/>
        </authorList>
    </citation>
    <scope>NUCLEOTIDE SEQUENCE</scope>
    <source>
        <strain evidence="2">SMH3187-1</strain>
    </source>
</reference>
<feature type="compositionally biased region" description="Basic and acidic residues" evidence="1">
    <location>
        <begin position="11"/>
        <end position="20"/>
    </location>
</feature>
<feature type="compositionally biased region" description="Polar residues" evidence="1">
    <location>
        <begin position="62"/>
        <end position="78"/>
    </location>
</feature>
<evidence type="ECO:0000313" key="3">
    <source>
        <dbReference type="Proteomes" id="UP001172155"/>
    </source>
</evidence>
<protein>
    <submittedName>
        <fullName evidence="2">Uncharacterized protein</fullName>
    </submittedName>
</protein>
<evidence type="ECO:0000313" key="2">
    <source>
        <dbReference type="EMBL" id="KAK0738559.1"/>
    </source>
</evidence>
<comment type="caution">
    <text evidence="2">The sequence shown here is derived from an EMBL/GenBank/DDBJ whole genome shotgun (WGS) entry which is preliminary data.</text>
</comment>
<evidence type="ECO:0000256" key="1">
    <source>
        <dbReference type="SAM" id="MobiDB-lite"/>
    </source>
</evidence>
<dbReference type="Proteomes" id="UP001172155">
    <property type="component" value="Unassembled WGS sequence"/>
</dbReference>
<keyword evidence="3" id="KW-1185">Reference proteome</keyword>
<feature type="region of interest" description="Disordered" evidence="1">
    <location>
        <begin position="55"/>
        <end position="101"/>
    </location>
</feature>
<accession>A0AA40EEJ1</accession>
<sequence length="169" mass="18258">MIASTTTKWAGADKPRGNRALEARDVSNSFARAVAEGLNDADLVAVLVEEDGQRIPEGTTVPLDSTDSSSGLATSKSQRTNHRTVAIDSSSPSHNSFAAWSDESPETRSLLVLSGTTHWPIKQADRTRVSSPPVTETPGLRQEPSNTAMVEVFELRRRALCLEVLIETD</sequence>
<name>A0AA40EEJ1_9PEZI</name>
<dbReference type="AlphaFoldDB" id="A0AA40EEJ1"/>
<feature type="compositionally biased region" description="Polar residues" evidence="1">
    <location>
        <begin position="87"/>
        <end position="98"/>
    </location>
</feature>
<proteinExistence type="predicted"/>